<reference evidence="2 3" key="1">
    <citation type="journal article" date="2015" name="Nature">
        <title>rRNA introns, odd ribosomes, and small enigmatic genomes across a large radiation of phyla.</title>
        <authorList>
            <person name="Brown C.T."/>
            <person name="Hug L.A."/>
            <person name="Thomas B.C."/>
            <person name="Sharon I."/>
            <person name="Castelle C.J."/>
            <person name="Singh A."/>
            <person name="Wilkins M.J."/>
            <person name="Williams K.H."/>
            <person name="Banfield J.F."/>
        </authorList>
    </citation>
    <scope>NUCLEOTIDE SEQUENCE [LARGE SCALE GENOMIC DNA]</scope>
</reference>
<dbReference type="InterPro" id="IPR011604">
    <property type="entry name" value="PDDEXK-like_dom_sf"/>
</dbReference>
<dbReference type="Gene3D" id="3.90.320.10">
    <property type="match status" value="1"/>
</dbReference>
<dbReference type="Pfam" id="PF12705">
    <property type="entry name" value="PDDEXK_1"/>
    <property type="match status" value="1"/>
</dbReference>
<evidence type="ECO:0000259" key="1">
    <source>
        <dbReference type="Pfam" id="PF12705"/>
    </source>
</evidence>
<evidence type="ECO:0000313" key="2">
    <source>
        <dbReference type="EMBL" id="KKR49417.1"/>
    </source>
</evidence>
<dbReference type="EMBL" id="LBYI01000028">
    <property type="protein sequence ID" value="KKR49417.1"/>
    <property type="molecule type" value="Genomic_DNA"/>
</dbReference>
<proteinExistence type="predicted"/>
<evidence type="ECO:0000313" key="3">
    <source>
        <dbReference type="Proteomes" id="UP000034531"/>
    </source>
</evidence>
<sequence length="244" mass="27777">MADYNSIDDFRAREGYEIDGVWYPRVTAIVSIKAKPALYRYYASMPSFRAADEAKEQSAIEGAAVHEAAEAMLAEKDPVIPAEIRPSLEAFSSFLQNHHVTPLLIEERIKNKEHQYAGTIDVLAEVDGTIGVLDIKTSKYVYRDYGMQTAAYVAALRERKDIPPPQTSWILRLDQKSSCNKCGASLRQKGGNTKVRGGISRCSHQWSPMQGEFEFHEVQEYEHNFQAFLAAKKLWEWENAEWLR</sequence>
<gene>
    <name evidence="2" type="ORF">UT84_C0028G0006</name>
</gene>
<dbReference type="InterPro" id="IPR038726">
    <property type="entry name" value="PDDEXK_AddAB-type"/>
</dbReference>
<accession>A0A0G0UGY2</accession>
<dbReference type="AlphaFoldDB" id="A0A0G0UGY2"/>
<organism evidence="2 3">
    <name type="scientific">Candidatus Curtissbacteria bacterium GW2011_GWA1_40_16</name>
    <dbReference type="NCBI Taxonomy" id="1618405"/>
    <lineage>
        <taxon>Bacteria</taxon>
        <taxon>Candidatus Curtissiibacteriota</taxon>
    </lineage>
</organism>
<comment type="caution">
    <text evidence="2">The sequence shown here is derived from an EMBL/GenBank/DDBJ whole genome shotgun (WGS) entry which is preliminary data.</text>
</comment>
<dbReference type="Proteomes" id="UP000034531">
    <property type="component" value="Unassembled WGS sequence"/>
</dbReference>
<name>A0A0G0UGY2_9BACT</name>
<feature type="domain" description="PD-(D/E)XK endonuclease-like" evidence="1">
    <location>
        <begin position="78"/>
        <end position="176"/>
    </location>
</feature>
<protein>
    <recommendedName>
        <fullName evidence="1">PD-(D/E)XK endonuclease-like domain-containing protein</fullName>
    </recommendedName>
</protein>